<gene>
    <name evidence="5" type="ORF">EOI86_05740</name>
</gene>
<keyword evidence="6" id="KW-1185">Reference proteome</keyword>
<comment type="caution">
    <text evidence="5">The sequence shown here is derived from an EMBL/GenBank/DDBJ whole genome shotgun (WGS) entry which is preliminary data.</text>
</comment>
<dbReference type="CDD" id="cd00093">
    <property type="entry name" value="HTH_XRE"/>
    <property type="match status" value="1"/>
</dbReference>
<dbReference type="SUPFAM" id="SSF47413">
    <property type="entry name" value="lambda repressor-like DNA-binding domains"/>
    <property type="match status" value="1"/>
</dbReference>
<dbReference type="Gene3D" id="1.10.260.40">
    <property type="entry name" value="lambda repressor-like DNA-binding domains"/>
    <property type="match status" value="1"/>
</dbReference>
<evidence type="ECO:0000256" key="1">
    <source>
        <dbReference type="ARBA" id="ARBA00023015"/>
    </source>
</evidence>
<dbReference type="Proteomes" id="UP000287447">
    <property type="component" value="Unassembled WGS sequence"/>
</dbReference>
<evidence type="ECO:0000256" key="3">
    <source>
        <dbReference type="ARBA" id="ARBA00023163"/>
    </source>
</evidence>
<reference evidence="6" key="1">
    <citation type="submission" date="2019-01" db="EMBL/GenBank/DDBJ databases">
        <title>Gri0909 isolated from a small marine red alga.</title>
        <authorList>
            <person name="Kim J."/>
            <person name="Jeong S.E."/>
            <person name="Jeon C.O."/>
        </authorList>
    </citation>
    <scope>NUCLEOTIDE SEQUENCE [LARGE SCALE GENOMIC DNA]</scope>
    <source>
        <strain evidence="6">Gri0909</strain>
    </source>
</reference>
<dbReference type="EMBL" id="SADE01000001">
    <property type="protein sequence ID" value="RVU38771.1"/>
    <property type="molecule type" value="Genomic_DNA"/>
</dbReference>
<evidence type="ECO:0000313" key="5">
    <source>
        <dbReference type="EMBL" id="RVU38771.1"/>
    </source>
</evidence>
<dbReference type="AlphaFoldDB" id="A0A3S3URA6"/>
<organism evidence="5 6">
    <name type="scientific">Hwanghaeella grinnelliae</name>
    <dbReference type="NCBI Taxonomy" id="2500179"/>
    <lineage>
        <taxon>Bacteria</taxon>
        <taxon>Pseudomonadati</taxon>
        <taxon>Pseudomonadota</taxon>
        <taxon>Alphaproteobacteria</taxon>
        <taxon>Rhodospirillales</taxon>
        <taxon>Rhodospirillaceae</taxon>
        <taxon>Hwanghaeella</taxon>
    </lineage>
</organism>
<evidence type="ECO:0000256" key="2">
    <source>
        <dbReference type="ARBA" id="ARBA00023125"/>
    </source>
</evidence>
<sequence length="120" mass="13643">MKKELAKAGDLAQEQLGERIKFARKSSNLTAEEFARRLGVTSKTVRGWEKSRRVPRANQIVMMAGLLNVTAPWLLQGRENEFMEMDSDEEVVRSKLAIAKQKVVELTEILTDLEKRLEVG</sequence>
<dbReference type="PANTHER" id="PTHR40661">
    <property type="match status" value="1"/>
</dbReference>
<dbReference type="PROSITE" id="PS50943">
    <property type="entry name" value="HTH_CROC1"/>
    <property type="match status" value="1"/>
</dbReference>
<feature type="domain" description="HTH cro/C1-type" evidence="4">
    <location>
        <begin position="20"/>
        <end position="74"/>
    </location>
</feature>
<dbReference type="Pfam" id="PF01381">
    <property type="entry name" value="HTH_3"/>
    <property type="match status" value="1"/>
</dbReference>
<name>A0A3S3URA6_9PROT</name>
<keyword evidence="2" id="KW-0238">DNA-binding</keyword>
<dbReference type="InterPro" id="IPR010982">
    <property type="entry name" value="Lambda_DNA-bd_dom_sf"/>
</dbReference>
<dbReference type="GO" id="GO:0003677">
    <property type="term" value="F:DNA binding"/>
    <property type="evidence" value="ECO:0007669"/>
    <property type="project" value="UniProtKB-KW"/>
</dbReference>
<accession>A0A3S3URA6</accession>
<evidence type="ECO:0000313" key="6">
    <source>
        <dbReference type="Proteomes" id="UP000287447"/>
    </source>
</evidence>
<dbReference type="SMART" id="SM00530">
    <property type="entry name" value="HTH_XRE"/>
    <property type="match status" value="1"/>
</dbReference>
<dbReference type="PANTHER" id="PTHR40661:SF3">
    <property type="entry name" value="FELS-1 PROPHAGE TRANSCRIPTIONAL REGULATOR"/>
    <property type="match status" value="1"/>
</dbReference>
<dbReference type="OrthoDB" id="9792157at2"/>
<proteinExistence type="predicted"/>
<keyword evidence="3" id="KW-0804">Transcription</keyword>
<dbReference type="RefSeq" id="WP_127764143.1">
    <property type="nucleotide sequence ID" value="NZ_SADE01000001.1"/>
</dbReference>
<protein>
    <submittedName>
        <fullName evidence="5">XRE family transcriptional regulator</fullName>
    </submittedName>
</protein>
<evidence type="ECO:0000259" key="4">
    <source>
        <dbReference type="PROSITE" id="PS50943"/>
    </source>
</evidence>
<keyword evidence="1" id="KW-0805">Transcription regulation</keyword>
<dbReference type="InterPro" id="IPR001387">
    <property type="entry name" value="Cro/C1-type_HTH"/>
</dbReference>